<dbReference type="STRING" id="271157.SAMN05444396_106149"/>
<evidence type="ECO:0000256" key="1">
    <source>
        <dbReference type="SAM" id="SignalP"/>
    </source>
</evidence>
<name>A0A1M5I4W5_9FLAO</name>
<feature type="signal peptide" evidence="1">
    <location>
        <begin position="1"/>
        <end position="22"/>
    </location>
</feature>
<sequence length="168" mass="18910">MKLINKMQFSLIALFIVSLASAQGKPKSTKEMISGKINDATITVNYGSPSVNGREIWGGLVPFNQVWRAGANEATTFETTKDVMVEGSKLAAGKYSFFLIPNEKECIIIFNKVAKQWGSGKYDEKEDQLRVKVKQQAVKMPTEKLTYKIEKNKMILNWSNWSIPISIK</sequence>
<reference evidence="3" key="1">
    <citation type="submission" date="2016-11" db="EMBL/GenBank/DDBJ databases">
        <authorList>
            <person name="Varghese N."/>
            <person name="Submissions S."/>
        </authorList>
    </citation>
    <scope>NUCLEOTIDE SEQUENCE [LARGE SCALE GENOMIC DNA]</scope>
    <source>
        <strain evidence="3">DSM 19741</strain>
    </source>
</reference>
<dbReference type="Proteomes" id="UP000184036">
    <property type="component" value="Unassembled WGS sequence"/>
</dbReference>
<evidence type="ECO:0000313" key="2">
    <source>
        <dbReference type="EMBL" id="SHG23366.1"/>
    </source>
</evidence>
<gene>
    <name evidence="2" type="ORF">SAMN05444396_106149</name>
</gene>
<keyword evidence="3" id="KW-1185">Reference proteome</keyword>
<dbReference type="Pfam" id="PF11138">
    <property type="entry name" value="DUF2911"/>
    <property type="match status" value="1"/>
</dbReference>
<organism evidence="2 3">
    <name type="scientific">Flavobacterium segetis</name>
    <dbReference type="NCBI Taxonomy" id="271157"/>
    <lineage>
        <taxon>Bacteria</taxon>
        <taxon>Pseudomonadati</taxon>
        <taxon>Bacteroidota</taxon>
        <taxon>Flavobacteriia</taxon>
        <taxon>Flavobacteriales</taxon>
        <taxon>Flavobacteriaceae</taxon>
        <taxon>Flavobacterium</taxon>
    </lineage>
</organism>
<proteinExistence type="predicted"/>
<protein>
    <recommendedName>
        <fullName evidence="4">DUF2911 domain-containing protein</fullName>
    </recommendedName>
</protein>
<feature type="chain" id="PRO_5012499900" description="DUF2911 domain-containing protein" evidence="1">
    <location>
        <begin position="23"/>
        <end position="168"/>
    </location>
</feature>
<evidence type="ECO:0008006" key="4">
    <source>
        <dbReference type="Google" id="ProtNLM"/>
    </source>
</evidence>
<dbReference type="OrthoDB" id="187854at2"/>
<evidence type="ECO:0000313" key="3">
    <source>
        <dbReference type="Proteomes" id="UP000184036"/>
    </source>
</evidence>
<dbReference type="RefSeq" id="WP_072991821.1">
    <property type="nucleotide sequence ID" value="NZ_FQWE01000006.1"/>
</dbReference>
<dbReference type="AlphaFoldDB" id="A0A1M5I4W5"/>
<accession>A0A1M5I4W5</accession>
<dbReference type="InterPro" id="IPR021314">
    <property type="entry name" value="DUF2911"/>
</dbReference>
<keyword evidence="1" id="KW-0732">Signal</keyword>
<dbReference type="EMBL" id="FQWE01000006">
    <property type="protein sequence ID" value="SHG23366.1"/>
    <property type="molecule type" value="Genomic_DNA"/>
</dbReference>